<name>A0A979FWP2_HYAAZ</name>
<sequence>MSVEPIVEDSSSGISELVDFIVKKSPRNVIEIAVAPPPNDNAPVGDLIRYIDESGSSSCASSLLGDCEKFGLDETRSLSHLLEDIGPGDFSIDTLDDIASLSCGYGSLDTKSDPECDQKLSEHPRKAKRFPKVILSAPAVVKLNGNKSLERHRQSLKPCGEVLMRRSLGSEDVKIHNFNGKNPSISLPCSTKASPRSEKSNAVCEDRSSKCSSIRSFHTSESSIKSSDNILDHSNTSNDKLSVPFLSSGDVFHCSSPVMMPPQCSPPPIPQGESSYVTTASSSCSLTSSSPSSADDRQKSNDSAERNEMPGGQTDCDGSITSEFVESKNVMNSRSSDSNKRLSHLQLRLDEEATMNTAGTVSVPLANMDEFSESKDQTSDTSDREKEDRKIDGVQSTDASTDTDASTSETSNGSGKCKSCGADEDCSCDQKTNLVKGSSSVADEIHQKNTENTSTDESSDILPTPRRRSDSCLSEIKYGQVQNHVMDSDNEVVTDLICDEPEEEMTASSTMTENTNLDRITVVQEVMTEGKEVLTDSSEAAAEKGSHDEKVSESASKTRDENESQTASIERLKSKRDSKEARKSALKDTRSECGTLPKREAKVHFPQEVIGSDSSSAPSFLTSTPAPTSSPKRTSDPLFLGSSPALVRSRPDPTCPRQSLDPGSDVSLVSSSNTSPCLSRIAPPYLVIPNVSGTPNKRRTPPPFITIPSSIPGTPTSPSSPFFHHSFTPTTPSDSFTIPSTPTSPTASGNIIAPHHYISSLRVASMRGTADMGGALVARVAAFLRTQYKSLTNTPLKLPWCPKFHLCVSKFSCNVTPLPSPGAPLPKGGGVSIPGHAILRNLTQKGGIESRPGRVLVESHRCSYARSALPFSLAYHWATAPQDYHLHCYSVVIVVTLRDFKGGSIFQHLCKEVLPKHILSKEAMTTLWNYLHKIDDKVLFLLVGWDELNEGEVGDLLDLTEGRLLPGCTVLITTRVDSTVAPPTAALNRVYRVTGMSMDSCKEHIARYCSVMGKPDFSNKLSQVVLGERDKYGSLAECHIMSVALALQFEDLSGRLPSRLTDLYSGLLKHLTRVNLLRRGEPMCYHVLPDKYIKLFQEFGKLSLESIKNKTCYFSLHELKTRCQHGQELVDMGLLLKLPSASKHTRKERYVPLHSCMVEFMAAYYLSGLITSEPLLQAELDALALKVNITAAGPPSAGGPSGVLVVQWLVGLLGRNAHTVINMLAQMAPLHPASPSLVLRLLRESGRGQMNVIEVCKHVSNRDHVTIQSYSPDLDDWARLLYSPDCSLETLEILVDLDADSRHLADRQDAFFTSLAFNESVRNVKLTCVLGGNFGEAEVTRLVAYVRSVLTKKRLEGFELQVTSVLDFDACDQISEKISGKEEDKTVVTEPLEVTHTIEVSGEKEVEVAEANAEEKTSGEICDISDKDVCKNDENCDSNDGSKEPTAAEASEPKDEKPDEELNSKVILRARSVDRSSSSGSSKRRSVYDVTTDDVEAGISELEMSVSELIAQVGNDIGQKLIEEESDDDVRDEETSKNISLLDDECENALVDNFSAHASKKVVDEAARSSARRTIEVLNPVVEMICDTLPDLSPSLNRLVLALELNAEQNETSLTGGNSPSPSTDEDPFKAKFGKKLTTDVQKPSRVSAADSDVRPASSSTDENELPKTLESKTLPKPSTQAPPKPAHAKFNSTDLVSTTLQRDNPRSGYRKSTAQRPPSILYSPSPSLLAFWSFTDAEGNRRSVFNSLPRSFYQSLPRRARLNGYVAGDKRSTETSSVLIQKTSFPPPACSAELHDNGFHEVLQVLRAPDCRVCQVDLSKCTLGAEDLVCLGETVRYTTCLTSLHMEGLSRMAEIIPVLIGLQSSSSLQLLDLSSPHLLLGDAALQVALAALGRCAPLRFLVLSGWTFQLENERSLAALAYFLSVTQVQHLELAGVRVSVTVPEGPLARLGRQDDLLGTLTDAVPPLANDTIAFLNMDHVELNVNSSLVVRGPYLIPLLRSLPRLLDLSLAVMSSSTAKGDSLNTDLSNTLNSPLSNTLNSPLSNTLLRHHSPHVPTGATLPMSPHHDPLSPQGPGMQDANTKALFAMIASSFPSLKRINMTGWSFSLENCSKVLQACGRSLKTSGLREVVVNGVVVRGGGRGASSCGEAEHLLLSTLITNLHHLVHLSISGMALTTAQATAFAKALRDKLSASSLLLDTRSIPYPAVAALRQTLVEGGRHDVVFQAGPGVTYHLKKIEKKEKLLGRWACVSADER</sequence>
<feature type="compositionally biased region" description="Polar residues" evidence="3">
    <location>
        <begin position="612"/>
        <end position="632"/>
    </location>
</feature>
<dbReference type="InterPro" id="IPR027417">
    <property type="entry name" value="P-loop_NTPase"/>
</dbReference>
<evidence type="ECO:0000256" key="3">
    <source>
        <dbReference type="SAM" id="MobiDB-lite"/>
    </source>
</evidence>
<dbReference type="Gene3D" id="3.80.10.10">
    <property type="entry name" value="Ribonuclease Inhibitor"/>
    <property type="match status" value="1"/>
</dbReference>
<dbReference type="Proteomes" id="UP000694843">
    <property type="component" value="Unplaced"/>
</dbReference>
<feature type="region of interest" description="Disordered" evidence="3">
    <location>
        <begin position="1610"/>
        <end position="1719"/>
    </location>
</feature>
<dbReference type="OrthoDB" id="120976at2759"/>
<feature type="compositionally biased region" description="Low complexity" evidence="3">
    <location>
        <begin position="396"/>
        <end position="411"/>
    </location>
</feature>
<dbReference type="Gene3D" id="3.40.50.300">
    <property type="entry name" value="P-loop containing nucleotide triphosphate hydrolases"/>
    <property type="match status" value="1"/>
</dbReference>
<dbReference type="RefSeq" id="XP_047741690.1">
    <property type="nucleotide sequence ID" value="XM_047885734.1"/>
</dbReference>
<keyword evidence="2" id="KW-0067">ATP-binding</keyword>
<dbReference type="PANTHER" id="PTHR46844:SF1">
    <property type="entry name" value="SLR5058 PROTEIN"/>
    <property type="match status" value="1"/>
</dbReference>
<feature type="compositionally biased region" description="Basic and acidic residues" evidence="3">
    <location>
        <begin position="570"/>
        <end position="605"/>
    </location>
</feature>
<accession>A0A979FWP2</accession>
<dbReference type="InterPro" id="IPR007111">
    <property type="entry name" value="NACHT_NTPase"/>
</dbReference>
<keyword evidence="1" id="KW-0547">Nucleotide-binding</keyword>
<dbReference type="InterPro" id="IPR032675">
    <property type="entry name" value="LRR_dom_sf"/>
</dbReference>
<evidence type="ECO:0000313" key="6">
    <source>
        <dbReference type="RefSeq" id="XP_047741690.1"/>
    </source>
</evidence>
<feature type="compositionally biased region" description="Polar residues" evidence="3">
    <location>
        <begin position="1691"/>
        <end position="1703"/>
    </location>
</feature>
<dbReference type="PANTHER" id="PTHR46844">
    <property type="entry name" value="SLR5058 PROTEIN"/>
    <property type="match status" value="1"/>
</dbReference>
<evidence type="ECO:0000259" key="4">
    <source>
        <dbReference type="Pfam" id="PF05729"/>
    </source>
</evidence>
<feature type="region of interest" description="Disordered" evidence="3">
    <location>
        <begin position="2052"/>
        <end position="2077"/>
    </location>
</feature>
<feature type="domain" description="NACHT" evidence="4">
    <location>
        <begin position="872"/>
        <end position="1009"/>
    </location>
</feature>
<feature type="region of interest" description="Disordered" evidence="3">
    <location>
        <begin position="437"/>
        <end position="468"/>
    </location>
</feature>
<feature type="compositionally biased region" description="Basic and acidic residues" evidence="3">
    <location>
        <begin position="1451"/>
        <end position="1463"/>
    </location>
</feature>
<reference evidence="6" key="1">
    <citation type="submission" date="2025-08" db="UniProtKB">
        <authorList>
            <consortium name="RefSeq"/>
        </authorList>
    </citation>
    <scope>IDENTIFICATION</scope>
    <source>
        <tissue evidence="6">Whole organism</tissue>
    </source>
</reference>
<dbReference type="Pfam" id="PF05729">
    <property type="entry name" value="NACHT"/>
    <property type="match status" value="1"/>
</dbReference>
<feature type="compositionally biased region" description="Basic and acidic residues" evidence="3">
    <location>
        <begin position="372"/>
        <end position="392"/>
    </location>
</feature>
<dbReference type="KEGG" id="hazt:108677430"/>
<feature type="compositionally biased region" description="Polar residues" evidence="3">
    <location>
        <begin position="1610"/>
        <end position="1623"/>
    </location>
</feature>
<feature type="compositionally biased region" description="Basic and acidic residues" evidence="3">
    <location>
        <begin position="541"/>
        <end position="562"/>
    </location>
</feature>
<organism evidence="5 6">
    <name type="scientific">Hyalella azteca</name>
    <name type="common">Amphipod</name>
    <dbReference type="NCBI Taxonomy" id="294128"/>
    <lineage>
        <taxon>Eukaryota</taxon>
        <taxon>Metazoa</taxon>
        <taxon>Ecdysozoa</taxon>
        <taxon>Arthropoda</taxon>
        <taxon>Crustacea</taxon>
        <taxon>Multicrustacea</taxon>
        <taxon>Malacostraca</taxon>
        <taxon>Eumalacostraca</taxon>
        <taxon>Peracarida</taxon>
        <taxon>Amphipoda</taxon>
        <taxon>Senticaudata</taxon>
        <taxon>Talitrida</taxon>
        <taxon>Talitroidea</taxon>
        <taxon>Hyalellidae</taxon>
        <taxon>Hyalella</taxon>
    </lineage>
</organism>
<feature type="compositionally biased region" description="Basic and acidic residues" evidence="3">
    <location>
        <begin position="294"/>
        <end position="308"/>
    </location>
</feature>
<feature type="compositionally biased region" description="Low complexity" evidence="3">
    <location>
        <begin position="659"/>
        <end position="668"/>
    </location>
</feature>
<feature type="region of interest" description="Disordered" evidence="3">
    <location>
        <begin position="361"/>
        <end position="419"/>
    </location>
</feature>
<protein>
    <submittedName>
        <fullName evidence="6">Uncharacterized protein LOC108677430</fullName>
    </submittedName>
</protein>
<dbReference type="SUPFAM" id="SSF52047">
    <property type="entry name" value="RNI-like"/>
    <property type="match status" value="1"/>
</dbReference>
<feature type="region of interest" description="Disordered" evidence="3">
    <location>
        <begin position="263"/>
        <end position="319"/>
    </location>
</feature>
<proteinExistence type="predicted"/>
<feature type="region of interest" description="Disordered" evidence="3">
    <location>
        <begin position="1434"/>
        <end position="1489"/>
    </location>
</feature>
<feature type="region of interest" description="Disordered" evidence="3">
    <location>
        <begin position="533"/>
        <end position="668"/>
    </location>
</feature>
<evidence type="ECO:0000256" key="1">
    <source>
        <dbReference type="ARBA" id="ARBA00022741"/>
    </source>
</evidence>
<feature type="compositionally biased region" description="Low complexity" evidence="3">
    <location>
        <begin position="274"/>
        <end position="293"/>
    </location>
</feature>
<dbReference type="GeneID" id="108677430"/>
<keyword evidence="5" id="KW-1185">Reference proteome</keyword>
<gene>
    <name evidence="6" type="primary">LOC108677430</name>
</gene>
<evidence type="ECO:0000313" key="5">
    <source>
        <dbReference type="Proteomes" id="UP000694843"/>
    </source>
</evidence>
<dbReference type="GO" id="GO:0005524">
    <property type="term" value="F:ATP binding"/>
    <property type="evidence" value="ECO:0007669"/>
    <property type="project" value="UniProtKB-KW"/>
</dbReference>
<evidence type="ECO:0000256" key="2">
    <source>
        <dbReference type="ARBA" id="ARBA00022840"/>
    </source>
</evidence>